<sequence length="115" mass="13522">MTTLYGIKNCDTVVEARKWLEKNEISYEFHDFTDDGVPDESLDQWVKSIGWETLLNRRSTTWRKLPDHQKVNLDAEKAKDIMQQQPSIIKRPVIEHATKCHAGFSDAFYKHLFQL</sequence>
<dbReference type="InterPro" id="IPR036249">
    <property type="entry name" value="Thioredoxin-like_sf"/>
</dbReference>
<dbReference type="InterPro" id="IPR006504">
    <property type="entry name" value="Tscrpt_reg_Spx/MgsR"/>
</dbReference>
<evidence type="ECO:0000313" key="1">
    <source>
        <dbReference type="EMBL" id="VAW99307.1"/>
    </source>
</evidence>
<dbReference type="PROSITE" id="PS51353">
    <property type="entry name" value="ARSC"/>
    <property type="match status" value="1"/>
</dbReference>
<organism evidence="1">
    <name type="scientific">hydrothermal vent metagenome</name>
    <dbReference type="NCBI Taxonomy" id="652676"/>
    <lineage>
        <taxon>unclassified sequences</taxon>
        <taxon>metagenomes</taxon>
        <taxon>ecological metagenomes</taxon>
    </lineage>
</organism>
<dbReference type="EMBL" id="UOFT01000077">
    <property type="protein sequence ID" value="VAW99307.1"/>
    <property type="molecule type" value="Genomic_DNA"/>
</dbReference>
<reference evidence="1" key="1">
    <citation type="submission" date="2018-06" db="EMBL/GenBank/DDBJ databases">
        <authorList>
            <person name="Zhirakovskaya E."/>
        </authorList>
    </citation>
    <scope>NUCLEOTIDE SEQUENCE</scope>
</reference>
<gene>
    <name evidence="1" type="ORF">MNBD_GAMMA23-1909</name>
</gene>
<name>A0A3B1AIN4_9ZZZZ</name>
<dbReference type="NCBIfam" id="NF008107">
    <property type="entry name" value="PRK10853.1"/>
    <property type="match status" value="1"/>
</dbReference>
<dbReference type="Pfam" id="PF03960">
    <property type="entry name" value="ArsC"/>
    <property type="match status" value="1"/>
</dbReference>
<dbReference type="Gene3D" id="3.40.30.10">
    <property type="entry name" value="Glutaredoxin"/>
    <property type="match status" value="1"/>
</dbReference>
<dbReference type="NCBIfam" id="TIGR01617">
    <property type="entry name" value="arsC_related"/>
    <property type="match status" value="1"/>
</dbReference>
<accession>A0A3B1AIN4</accession>
<proteinExistence type="predicted"/>
<dbReference type="SUPFAM" id="SSF52833">
    <property type="entry name" value="Thioredoxin-like"/>
    <property type="match status" value="1"/>
</dbReference>
<dbReference type="PANTHER" id="PTHR30041:SF8">
    <property type="entry name" value="PROTEIN YFFB"/>
    <property type="match status" value="1"/>
</dbReference>
<protein>
    <submittedName>
        <fullName evidence="1">FIG138056: a glutathione-dependent thiol reductase</fullName>
    </submittedName>
</protein>
<dbReference type="PANTHER" id="PTHR30041">
    <property type="entry name" value="ARSENATE REDUCTASE"/>
    <property type="match status" value="1"/>
</dbReference>
<dbReference type="InterPro" id="IPR006660">
    <property type="entry name" value="Arsenate_reductase-like"/>
</dbReference>
<dbReference type="AlphaFoldDB" id="A0A3B1AIN4"/>
<dbReference type="CDD" id="cd03035">
    <property type="entry name" value="ArsC_Yffb"/>
    <property type="match status" value="1"/>
</dbReference>